<sequence>MMSIPGSQGCALSFYKLHNPNQSRFQAGIMSLSLPECIPCAKSVILSSKVPVSSMHAELCKDLFSNNPYSLCFLGKERNGIIGSAQSGVDFYLESTSSVDNII</sequence>
<geneLocation type="mitochondrion" evidence="1"/>
<name>A0A101M388_PICGL</name>
<organism evidence="1">
    <name type="scientific">Picea glauca</name>
    <name type="common">White spruce</name>
    <name type="synonym">Pinus glauca</name>
    <dbReference type="NCBI Taxonomy" id="3330"/>
    <lineage>
        <taxon>Eukaryota</taxon>
        <taxon>Viridiplantae</taxon>
        <taxon>Streptophyta</taxon>
        <taxon>Embryophyta</taxon>
        <taxon>Tracheophyta</taxon>
        <taxon>Spermatophyta</taxon>
        <taxon>Pinopsida</taxon>
        <taxon>Pinidae</taxon>
        <taxon>Conifers I</taxon>
        <taxon>Pinales</taxon>
        <taxon>Pinaceae</taxon>
        <taxon>Picea</taxon>
    </lineage>
</organism>
<protein>
    <submittedName>
        <fullName evidence="1">Uncharacterized protein</fullName>
    </submittedName>
</protein>
<dbReference type="AlphaFoldDB" id="A0A101M388"/>
<proteinExistence type="predicted"/>
<keyword evidence="1" id="KW-0496">Mitochondrion</keyword>
<gene>
    <name evidence="1" type="ORF">ABT39_MTgene3372</name>
</gene>
<evidence type="ECO:0000313" key="1">
    <source>
        <dbReference type="EMBL" id="KUM50143.1"/>
    </source>
</evidence>
<reference evidence="1" key="1">
    <citation type="journal article" date="2015" name="Genome Biol. Evol.">
        <title>Organellar Genomes of White Spruce (Picea glauca): Assembly and Annotation.</title>
        <authorList>
            <person name="Jackman S.D."/>
            <person name="Warren R.L."/>
            <person name="Gibb E.A."/>
            <person name="Vandervalk B.P."/>
            <person name="Mohamadi H."/>
            <person name="Chu J."/>
            <person name="Raymond A."/>
            <person name="Pleasance S."/>
            <person name="Coope R."/>
            <person name="Wildung M.R."/>
            <person name="Ritland C.E."/>
            <person name="Bousquet J."/>
            <person name="Jones S.J."/>
            <person name="Bohlmann J."/>
            <person name="Birol I."/>
        </authorList>
    </citation>
    <scope>NUCLEOTIDE SEQUENCE [LARGE SCALE GENOMIC DNA]</scope>
    <source>
        <tissue evidence="1">Flushing bud</tissue>
    </source>
</reference>
<comment type="caution">
    <text evidence="1">The sequence shown here is derived from an EMBL/GenBank/DDBJ whole genome shotgun (WGS) entry which is preliminary data.</text>
</comment>
<dbReference type="EMBL" id="LKAM01000002">
    <property type="protein sequence ID" value="KUM50143.1"/>
    <property type="molecule type" value="Genomic_DNA"/>
</dbReference>
<accession>A0A101M388</accession>